<gene>
    <name evidence="1" type="ORF">SAMN05421880_101180</name>
</gene>
<dbReference type="Proteomes" id="UP000199561">
    <property type="component" value="Unassembled WGS sequence"/>
</dbReference>
<proteinExistence type="predicted"/>
<organism evidence="1 2">
    <name type="scientific">Nitrosomonas nitrosa</name>
    <dbReference type="NCBI Taxonomy" id="52442"/>
    <lineage>
        <taxon>Bacteria</taxon>
        <taxon>Pseudomonadati</taxon>
        <taxon>Pseudomonadota</taxon>
        <taxon>Betaproteobacteria</taxon>
        <taxon>Nitrosomonadales</taxon>
        <taxon>Nitrosomonadaceae</taxon>
        <taxon>Nitrosomonas</taxon>
    </lineage>
</organism>
<evidence type="ECO:0000313" key="2">
    <source>
        <dbReference type="Proteomes" id="UP000199561"/>
    </source>
</evidence>
<reference evidence="1 2" key="1">
    <citation type="submission" date="2016-10" db="EMBL/GenBank/DDBJ databases">
        <authorList>
            <person name="de Groot N.N."/>
        </authorList>
    </citation>
    <scope>NUCLEOTIDE SEQUENCE [LARGE SCALE GENOMIC DNA]</scope>
    <source>
        <strain evidence="1 2">Nm146</strain>
    </source>
</reference>
<accession>A0A1I4L508</accession>
<name>A0A1I4L508_9PROT</name>
<evidence type="ECO:0000313" key="1">
    <source>
        <dbReference type="EMBL" id="SFL86011.1"/>
    </source>
</evidence>
<protein>
    <submittedName>
        <fullName evidence="1">Uncharacterized protein</fullName>
    </submittedName>
</protein>
<dbReference type="STRING" id="52442.SAMN05421880_101180"/>
<dbReference type="AlphaFoldDB" id="A0A1I4L508"/>
<keyword evidence="2" id="KW-1185">Reference proteome</keyword>
<sequence>MAGLERARVMLRMAHRDFNALVGMLENPLFADVRQSHNKGGWLRPALTHTALPGSSVKTK</sequence>
<dbReference type="EMBL" id="FOUF01000001">
    <property type="protein sequence ID" value="SFL86011.1"/>
    <property type="molecule type" value="Genomic_DNA"/>
</dbReference>